<evidence type="ECO:0000313" key="2">
    <source>
        <dbReference type="Proteomes" id="UP000005143"/>
    </source>
</evidence>
<dbReference type="Pfam" id="PF24152">
    <property type="entry name" value="DUF7405"/>
    <property type="match status" value="1"/>
</dbReference>
<protein>
    <submittedName>
        <fullName evidence="1">Uncharacterized protein</fullName>
    </submittedName>
</protein>
<dbReference type="InterPro" id="IPR011008">
    <property type="entry name" value="Dimeric_a/b-barrel"/>
</dbReference>
<comment type="caution">
    <text evidence="1">The sequence shown here is derived from an EMBL/GenBank/DDBJ whole genome shotgun (WGS) entry which is preliminary data.</text>
</comment>
<dbReference type="Proteomes" id="UP000005143">
    <property type="component" value="Unassembled WGS sequence"/>
</dbReference>
<dbReference type="EMBL" id="AGUD01000067">
    <property type="protein sequence ID" value="EHN11793.1"/>
    <property type="molecule type" value="Genomic_DNA"/>
</dbReference>
<dbReference type="AlphaFoldDB" id="H0E3E1"/>
<proteinExistence type="predicted"/>
<dbReference type="SUPFAM" id="SSF54909">
    <property type="entry name" value="Dimeric alpha+beta barrel"/>
    <property type="match status" value="1"/>
</dbReference>
<organism evidence="1 2">
    <name type="scientific">Patulibacter medicamentivorans</name>
    <dbReference type="NCBI Taxonomy" id="1097667"/>
    <lineage>
        <taxon>Bacteria</taxon>
        <taxon>Bacillati</taxon>
        <taxon>Actinomycetota</taxon>
        <taxon>Thermoleophilia</taxon>
        <taxon>Solirubrobacterales</taxon>
        <taxon>Patulibacteraceae</taxon>
        <taxon>Patulibacter</taxon>
    </lineage>
</organism>
<gene>
    <name evidence="1" type="ORF">PAI11_13090</name>
</gene>
<name>H0E3E1_9ACTN</name>
<sequence>MLPGEPRGLLLTVGWGHAWFRRIGLDPPIPRAAALNDAELPRLDDPVCVLHLASDGERTLRRVERALFGGGTLPGASGPTDIRDLLRISDRRSGFVGAGLPDRQRRRGIVGLPQDLPLPAGAPLYMGFQSGLRRNQAREDDVTIAAGRWAGGTTMHVSSIALALDSWYRSVDEAGRAKRMFTATTTPADVRRRPAGLPLRSDVDVARVAREHAVVGHAEAAAVARRDGRPLIIRRDFDSADGGAARLHFVALAASIEDFVLTRAAVDARAAVGAHPAVGVQVNNGINEWMTVERRANLLVPAREQRVCPGLPGWRA</sequence>
<evidence type="ECO:0000313" key="1">
    <source>
        <dbReference type="EMBL" id="EHN11793.1"/>
    </source>
</evidence>
<dbReference type="InterPro" id="IPR055828">
    <property type="entry name" value="DUF7405"/>
</dbReference>
<keyword evidence="2" id="KW-1185">Reference proteome</keyword>
<accession>H0E3E1</accession>
<reference evidence="1 2" key="1">
    <citation type="journal article" date="2013" name="Biodegradation">
        <title>Quantitative proteomic analysis of ibuprofen-degrading Patulibacter sp. strain I11.</title>
        <authorList>
            <person name="Almeida B."/>
            <person name="Kjeldal H."/>
            <person name="Lolas I."/>
            <person name="Knudsen A.D."/>
            <person name="Carvalho G."/>
            <person name="Nielsen K.L."/>
            <person name="Barreto Crespo M.T."/>
            <person name="Stensballe A."/>
            <person name="Nielsen J.L."/>
        </authorList>
    </citation>
    <scope>NUCLEOTIDE SEQUENCE [LARGE SCALE GENOMIC DNA]</scope>
    <source>
        <strain evidence="1 2">I11</strain>
    </source>
</reference>